<dbReference type="InterPro" id="IPR024849">
    <property type="entry name" value="Shootin-1"/>
</dbReference>
<evidence type="ECO:0000256" key="1">
    <source>
        <dbReference type="SAM" id="MobiDB-lite"/>
    </source>
</evidence>
<dbReference type="GO" id="GO:0031252">
    <property type="term" value="C:cell leading edge"/>
    <property type="evidence" value="ECO:0007669"/>
    <property type="project" value="TreeGrafter"/>
</dbReference>
<sequence length="144" mass="16052">MEGPDFAPFGVIWESESDSNSEEDGDEQETDPSQEKFTEIEQASQALLAELSSMEAEFEIEKRCRAQAEAFAIQVSWENKKLKRISLALLPRLGLQSEDLAFLSSGEEATPDSGLDPMGSSLQQIKDLQLRVSWLLEEKKELAA</sequence>
<dbReference type="GO" id="GO:0005737">
    <property type="term" value="C:cytoplasm"/>
    <property type="evidence" value="ECO:0007669"/>
    <property type="project" value="TreeGrafter"/>
</dbReference>
<reference evidence="3" key="1">
    <citation type="submission" date="2025-08" db="UniProtKB">
        <authorList>
            <consortium name="RefSeq"/>
        </authorList>
    </citation>
    <scope>IDENTIFICATION</scope>
</reference>
<dbReference type="GeneID" id="106555809"/>
<dbReference type="GO" id="GO:2001224">
    <property type="term" value="P:positive regulation of neuron migration"/>
    <property type="evidence" value="ECO:0007669"/>
    <property type="project" value="TreeGrafter"/>
</dbReference>
<keyword evidence="2" id="KW-1185">Reference proteome</keyword>
<feature type="region of interest" description="Disordered" evidence="1">
    <location>
        <begin position="1"/>
        <end position="36"/>
    </location>
</feature>
<evidence type="ECO:0000313" key="2">
    <source>
        <dbReference type="Proteomes" id="UP000504617"/>
    </source>
</evidence>
<gene>
    <name evidence="3" type="primary">LOC106555809</name>
</gene>
<dbReference type="GO" id="GO:0044295">
    <property type="term" value="C:axonal growth cone"/>
    <property type="evidence" value="ECO:0007669"/>
    <property type="project" value="TreeGrafter"/>
</dbReference>
<feature type="non-terminal residue" evidence="3">
    <location>
        <position position="144"/>
    </location>
</feature>
<dbReference type="RefSeq" id="XP_013930197.1">
    <property type="nucleotide sequence ID" value="XM_014074722.1"/>
</dbReference>
<name>A0A6I9Z0U1_9SAUR</name>
<evidence type="ECO:0000313" key="3">
    <source>
        <dbReference type="RefSeq" id="XP_013930197.1"/>
    </source>
</evidence>
<dbReference type="PANTHER" id="PTHR46606:SF1">
    <property type="entry name" value="SHOOTIN-1"/>
    <property type="match status" value="1"/>
</dbReference>
<proteinExistence type="predicted"/>
<dbReference type="KEGG" id="tsr:106555809"/>
<dbReference type="GO" id="GO:0048812">
    <property type="term" value="P:neuron projection morphogenesis"/>
    <property type="evidence" value="ECO:0007669"/>
    <property type="project" value="TreeGrafter"/>
</dbReference>
<dbReference type="PANTHER" id="PTHR46606">
    <property type="entry name" value="SHOOTIN-1"/>
    <property type="match status" value="1"/>
</dbReference>
<feature type="compositionally biased region" description="Acidic residues" evidence="1">
    <location>
        <begin position="15"/>
        <end position="32"/>
    </location>
</feature>
<protein>
    <submittedName>
        <fullName evidence="3">Shootin-1-like</fullName>
    </submittedName>
</protein>
<dbReference type="AlphaFoldDB" id="A0A6I9Z0U1"/>
<organism evidence="2 3">
    <name type="scientific">Thamnophis sirtalis</name>
    <dbReference type="NCBI Taxonomy" id="35019"/>
    <lineage>
        <taxon>Eukaryota</taxon>
        <taxon>Metazoa</taxon>
        <taxon>Chordata</taxon>
        <taxon>Craniata</taxon>
        <taxon>Vertebrata</taxon>
        <taxon>Euteleostomi</taxon>
        <taxon>Lepidosauria</taxon>
        <taxon>Squamata</taxon>
        <taxon>Bifurcata</taxon>
        <taxon>Unidentata</taxon>
        <taxon>Episquamata</taxon>
        <taxon>Toxicofera</taxon>
        <taxon>Serpentes</taxon>
        <taxon>Colubroidea</taxon>
        <taxon>Colubridae</taxon>
        <taxon>Natricinae</taxon>
        <taxon>Thamnophis</taxon>
    </lineage>
</organism>
<dbReference type="OrthoDB" id="6111338at2759"/>
<dbReference type="Proteomes" id="UP000504617">
    <property type="component" value="Unplaced"/>
</dbReference>
<accession>A0A6I9Z0U1</accession>